<protein>
    <submittedName>
        <fullName evidence="2">Uncharacterized protein</fullName>
    </submittedName>
</protein>
<feature type="compositionally biased region" description="Basic and acidic residues" evidence="1">
    <location>
        <begin position="1"/>
        <end position="13"/>
    </location>
</feature>
<dbReference type="AlphaFoldDB" id="A0AAV4VGE0"/>
<sequence>MRESSLKRPDKGKSSLTNSFSGQSGQLPDKYRAGHSPEDKGGSKDASSRQSRRAGWGAEPKDRTIPERKQLNSLKTQQQLSKDSEASRININRDLSKRNSRDSSSIFLVFSFLEKFV</sequence>
<feature type="compositionally biased region" description="Polar residues" evidence="1">
    <location>
        <begin position="14"/>
        <end position="26"/>
    </location>
</feature>
<feature type="region of interest" description="Disordered" evidence="1">
    <location>
        <begin position="1"/>
        <end position="86"/>
    </location>
</feature>
<evidence type="ECO:0000313" key="2">
    <source>
        <dbReference type="EMBL" id="GIY69173.1"/>
    </source>
</evidence>
<evidence type="ECO:0000256" key="1">
    <source>
        <dbReference type="SAM" id="MobiDB-lite"/>
    </source>
</evidence>
<keyword evidence="3" id="KW-1185">Reference proteome</keyword>
<accession>A0AAV4VGE0</accession>
<evidence type="ECO:0000313" key="3">
    <source>
        <dbReference type="Proteomes" id="UP001054837"/>
    </source>
</evidence>
<dbReference type="EMBL" id="BPLQ01013022">
    <property type="protein sequence ID" value="GIY69173.1"/>
    <property type="molecule type" value="Genomic_DNA"/>
</dbReference>
<organism evidence="2 3">
    <name type="scientific">Caerostris darwini</name>
    <dbReference type="NCBI Taxonomy" id="1538125"/>
    <lineage>
        <taxon>Eukaryota</taxon>
        <taxon>Metazoa</taxon>
        <taxon>Ecdysozoa</taxon>
        <taxon>Arthropoda</taxon>
        <taxon>Chelicerata</taxon>
        <taxon>Arachnida</taxon>
        <taxon>Araneae</taxon>
        <taxon>Araneomorphae</taxon>
        <taxon>Entelegynae</taxon>
        <taxon>Araneoidea</taxon>
        <taxon>Araneidae</taxon>
        <taxon>Caerostris</taxon>
    </lineage>
</organism>
<feature type="compositionally biased region" description="Basic and acidic residues" evidence="1">
    <location>
        <begin position="59"/>
        <end position="70"/>
    </location>
</feature>
<feature type="compositionally biased region" description="Basic and acidic residues" evidence="1">
    <location>
        <begin position="29"/>
        <end position="47"/>
    </location>
</feature>
<dbReference type="Proteomes" id="UP001054837">
    <property type="component" value="Unassembled WGS sequence"/>
</dbReference>
<proteinExistence type="predicted"/>
<gene>
    <name evidence="2" type="ORF">CDAR_370681</name>
</gene>
<comment type="caution">
    <text evidence="2">The sequence shown here is derived from an EMBL/GenBank/DDBJ whole genome shotgun (WGS) entry which is preliminary data.</text>
</comment>
<reference evidence="2 3" key="1">
    <citation type="submission" date="2021-06" db="EMBL/GenBank/DDBJ databases">
        <title>Caerostris darwini draft genome.</title>
        <authorList>
            <person name="Kono N."/>
            <person name="Arakawa K."/>
        </authorList>
    </citation>
    <scope>NUCLEOTIDE SEQUENCE [LARGE SCALE GENOMIC DNA]</scope>
</reference>
<name>A0AAV4VGE0_9ARAC</name>
<feature type="compositionally biased region" description="Polar residues" evidence="1">
    <location>
        <begin position="71"/>
        <end position="81"/>
    </location>
</feature>